<keyword evidence="3" id="KW-1185">Reference proteome</keyword>
<dbReference type="Proteomes" id="UP000886998">
    <property type="component" value="Unassembled WGS sequence"/>
</dbReference>
<protein>
    <submittedName>
        <fullName evidence="2">Uncharacterized protein</fullName>
    </submittedName>
</protein>
<reference evidence="2" key="1">
    <citation type="submission" date="2020-08" db="EMBL/GenBank/DDBJ databases">
        <title>Multicomponent nature underlies the extraordinary mechanical properties of spider dragline silk.</title>
        <authorList>
            <person name="Kono N."/>
            <person name="Nakamura H."/>
            <person name="Mori M."/>
            <person name="Yoshida Y."/>
            <person name="Ohtoshi R."/>
            <person name="Malay A.D."/>
            <person name="Moran D.A.P."/>
            <person name="Tomita M."/>
            <person name="Numata K."/>
            <person name="Arakawa K."/>
        </authorList>
    </citation>
    <scope>NUCLEOTIDE SEQUENCE</scope>
</reference>
<keyword evidence="1" id="KW-0812">Transmembrane</keyword>
<dbReference type="AlphaFoldDB" id="A0A8X6X6Y4"/>
<keyword evidence="1" id="KW-0472">Membrane</keyword>
<accession>A0A8X6X6Y4</accession>
<sequence length="112" mass="12320">MKRNADNEIDTLIDYIIGRCKDSKCMSLCSSLIFFCTFVACCGGLIYVLHLSHYTASVIGLVLIGTVCLVLSLIIGCWFGDIFSLALALRAIVSPIPDKSYPSPYNFPSSQW</sequence>
<organism evidence="2 3">
    <name type="scientific">Trichonephila inaurata madagascariensis</name>
    <dbReference type="NCBI Taxonomy" id="2747483"/>
    <lineage>
        <taxon>Eukaryota</taxon>
        <taxon>Metazoa</taxon>
        <taxon>Ecdysozoa</taxon>
        <taxon>Arthropoda</taxon>
        <taxon>Chelicerata</taxon>
        <taxon>Arachnida</taxon>
        <taxon>Araneae</taxon>
        <taxon>Araneomorphae</taxon>
        <taxon>Entelegynae</taxon>
        <taxon>Araneoidea</taxon>
        <taxon>Nephilidae</taxon>
        <taxon>Trichonephila</taxon>
        <taxon>Trichonephila inaurata</taxon>
    </lineage>
</organism>
<proteinExistence type="predicted"/>
<dbReference type="EMBL" id="BMAV01006292">
    <property type="protein sequence ID" value="GFY48028.1"/>
    <property type="molecule type" value="Genomic_DNA"/>
</dbReference>
<feature type="transmembrane region" description="Helical" evidence="1">
    <location>
        <begin position="56"/>
        <end position="80"/>
    </location>
</feature>
<dbReference type="OrthoDB" id="10448253at2759"/>
<gene>
    <name evidence="2" type="ORF">TNIN_136741</name>
</gene>
<evidence type="ECO:0000256" key="1">
    <source>
        <dbReference type="SAM" id="Phobius"/>
    </source>
</evidence>
<evidence type="ECO:0000313" key="2">
    <source>
        <dbReference type="EMBL" id="GFY48028.1"/>
    </source>
</evidence>
<name>A0A8X6X6Y4_9ARAC</name>
<feature type="transmembrane region" description="Helical" evidence="1">
    <location>
        <begin position="28"/>
        <end position="50"/>
    </location>
</feature>
<evidence type="ECO:0000313" key="3">
    <source>
        <dbReference type="Proteomes" id="UP000886998"/>
    </source>
</evidence>
<keyword evidence="1" id="KW-1133">Transmembrane helix</keyword>
<comment type="caution">
    <text evidence="2">The sequence shown here is derived from an EMBL/GenBank/DDBJ whole genome shotgun (WGS) entry which is preliminary data.</text>
</comment>